<keyword evidence="4" id="KW-1185">Reference proteome</keyword>
<dbReference type="RefSeq" id="WP_228231687.1">
    <property type="nucleotide sequence ID" value="NZ_JAJGMW010000035.1"/>
</dbReference>
<dbReference type="CDD" id="cd05233">
    <property type="entry name" value="SDR_c"/>
    <property type="match status" value="1"/>
</dbReference>
<dbReference type="PANTHER" id="PTHR43477:SF1">
    <property type="entry name" value="DIHYDROANTICAPSIN 7-DEHYDROGENASE"/>
    <property type="match status" value="1"/>
</dbReference>
<dbReference type="PANTHER" id="PTHR43477">
    <property type="entry name" value="DIHYDROANTICAPSIN 7-DEHYDROGENASE"/>
    <property type="match status" value="1"/>
</dbReference>
<dbReference type="Pfam" id="PF13561">
    <property type="entry name" value="adh_short_C2"/>
    <property type="match status" value="1"/>
</dbReference>
<keyword evidence="2" id="KW-0560">Oxidoreductase</keyword>
<accession>A0ABS8GXF4</accession>
<name>A0ABS8GXF4_9FLAO</name>
<dbReference type="InterPro" id="IPR002347">
    <property type="entry name" value="SDR_fam"/>
</dbReference>
<proteinExistence type="inferred from homology"/>
<dbReference type="Gene3D" id="3.40.50.720">
    <property type="entry name" value="NAD(P)-binding Rossmann-like Domain"/>
    <property type="match status" value="1"/>
</dbReference>
<gene>
    <name evidence="3" type="ORF">LLW17_18055</name>
</gene>
<dbReference type="EMBL" id="JAJGMW010000035">
    <property type="protein sequence ID" value="MCC4214632.1"/>
    <property type="molecule type" value="Genomic_DNA"/>
</dbReference>
<protein>
    <submittedName>
        <fullName evidence="3">SDR family oxidoreductase</fullName>
    </submittedName>
</protein>
<dbReference type="PRINTS" id="PR00081">
    <property type="entry name" value="GDHRDH"/>
</dbReference>
<evidence type="ECO:0000313" key="4">
    <source>
        <dbReference type="Proteomes" id="UP001197770"/>
    </source>
</evidence>
<dbReference type="InterPro" id="IPR051122">
    <property type="entry name" value="SDR_DHRS6-like"/>
</dbReference>
<evidence type="ECO:0000313" key="3">
    <source>
        <dbReference type="EMBL" id="MCC4214632.1"/>
    </source>
</evidence>
<dbReference type="InterPro" id="IPR036291">
    <property type="entry name" value="NAD(P)-bd_dom_sf"/>
</dbReference>
<evidence type="ECO:0000256" key="1">
    <source>
        <dbReference type="ARBA" id="ARBA00006484"/>
    </source>
</evidence>
<dbReference type="Proteomes" id="UP001197770">
    <property type="component" value="Unassembled WGS sequence"/>
</dbReference>
<comment type="caution">
    <text evidence="3">The sequence shown here is derived from an EMBL/GenBank/DDBJ whole genome shotgun (WGS) entry which is preliminary data.</text>
</comment>
<organism evidence="3 4">
    <name type="scientific">Leeuwenhoekiella parthenopeia</name>
    <dbReference type="NCBI Taxonomy" id="2890320"/>
    <lineage>
        <taxon>Bacteria</taxon>
        <taxon>Pseudomonadati</taxon>
        <taxon>Bacteroidota</taxon>
        <taxon>Flavobacteriia</taxon>
        <taxon>Flavobacteriales</taxon>
        <taxon>Flavobacteriaceae</taxon>
        <taxon>Leeuwenhoekiella</taxon>
    </lineage>
</organism>
<comment type="similarity">
    <text evidence="1">Belongs to the short-chain dehydrogenases/reductases (SDR) family.</text>
</comment>
<evidence type="ECO:0000256" key="2">
    <source>
        <dbReference type="ARBA" id="ARBA00023002"/>
    </source>
</evidence>
<dbReference type="SUPFAM" id="SSF51735">
    <property type="entry name" value="NAD(P)-binding Rossmann-fold domains"/>
    <property type="match status" value="1"/>
</dbReference>
<reference evidence="3 4" key="1">
    <citation type="submission" date="2021-11" db="EMBL/GenBank/DDBJ databases">
        <title>Seasonal and diel survey of microbial diversity of the Tyrrhenian coast.</title>
        <authorList>
            <person name="Gattoni G."/>
            <person name="Corral P."/>
        </authorList>
    </citation>
    <scope>NUCLEOTIDE SEQUENCE [LARGE SCALE GENOMIC DNA]</scope>
    <source>
        <strain evidence="3 4">Mr9</strain>
    </source>
</reference>
<sequence length="232" mass="25072">MKKNILLIGGSHGIGRAIVEHLQNDHNLFVASRTSDELGDADVTHIEYDVNSGSLDTAALPETLDGFVYCPGTINLKPFKMLSEETFAEDMQLNFFGLVKSLKTVTDRLKKSEQASLVFFSTVAVKIGMPFHTSVAASKGAIEGFAKALAAEYAPAFRVNVIAPSLTDTPLAEKLLGNDKKREKMDERHPLKRVGTADDIARVASFLLSDDSSWVTGQVLGIDGGMSTLNVN</sequence>